<evidence type="ECO:0000313" key="1">
    <source>
        <dbReference type="EMBL" id="CAG8723319.1"/>
    </source>
</evidence>
<organism evidence="1 2">
    <name type="scientific">Cetraspora pellucida</name>
    <dbReference type="NCBI Taxonomy" id="1433469"/>
    <lineage>
        <taxon>Eukaryota</taxon>
        <taxon>Fungi</taxon>
        <taxon>Fungi incertae sedis</taxon>
        <taxon>Mucoromycota</taxon>
        <taxon>Glomeromycotina</taxon>
        <taxon>Glomeromycetes</taxon>
        <taxon>Diversisporales</taxon>
        <taxon>Gigasporaceae</taxon>
        <taxon>Cetraspora</taxon>
    </lineage>
</organism>
<evidence type="ECO:0000313" key="2">
    <source>
        <dbReference type="Proteomes" id="UP000789366"/>
    </source>
</evidence>
<keyword evidence="2" id="KW-1185">Reference proteome</keyword>
<comment type="caution">
    <text evidence="1">The sequence shown here is derived from an EMBL/GenBank/DDBJ whole genome shotgun (WGS) entry which is preliminary data.</text>
</comment>
<protein>
    <submittedName>
        <fullName evidence="1">15137_t:CDS:1</fullName>
    </submittedName>
</protein>
<feature type="non-terminal residue" evidence="1">
    <location>
        <position position="1"/>
    </location>
</feature>
<gene>
    <name evidence="1" type="ORF">SPELUC_LOCUS12582</name>
</gene>
<reference evidence="1" key="1">
    <citation type="submission" date="2021-06" db="EMBL/GenBank/DDBJ databases">
        <authorList>
            <person name="Kallberg Y."/>
            <person name="Tangrot J."/>
            <person name="Rosling A."/>
        </authorList>
    </citation>
    <scope>NUCLEOTIDE SEQUENCE</scope>
    <source>
        <strain evidence="1">28 12/20/2015</strain>
    </source>
</reference>
<dbReference type="Proteomes" id="UP000789366">
    <property type="component" value="Unassembled WGS sequence"/>
</dbReference>
<dbReference type="EMBL" id="CAJVPW010030211">
    <property type="protein sequence ID" value="CAG8723319.1"/>
    <property type="molecule type" value="Genomic_DNA"/>
</dbReference>
<proteinExistence type="predicted"/>
<sequence length="76" mass="8988">QKSTCITNTKAFLLCKTSDNCKSRPYRAKNIINLYQNACNTEESAMKANQEEILYWCLYAKEFKDLVRYFISKYNI</sequence>
<accession>A0ACA9PSM2</accession>
<feature type="non-terminal residue" evidence="1">
    <location>
        <position position="76"/>
    </location>
</feature>
<name>A0ACA9PSM2_9GLOM</name>